<organism evidence="1 2">
    <name type="scientific">Photobacterium ganghwense</name>
    <dbReference type="NCBI Taxonomy" id="320778"/>
    <lineage>
        <taxon>Bacteria</taxon>
        <taxon>Pseudomonadati</taxon>
        <taxon>Pseudomonadota</taxon>
        <taxon>Gammaproteobacteria</taxon>
        <taxon>Vibrionales</taxon>
        <taxon>Vibrionaceae</taxon>
        <taxon>Photobacterium</taxon>
    </lineage>
</organism>
<comment type="caution">
    <text evidence="1">The sequence shown here is derived from an EMBL/GenBank/DDBJ whole genome shotgun (WGS) entry which is preliminary data.</text>
</comment>
<dbReference type="SUPFAM" id="SSF51197">
    <property type="entry name" value="Clavaminate synthase-like"/>
    <property type="match status" value="1"/>
</dbReference>
<dbReference type="EMBL" id="LDOU01000015">
    <property type="protein sequence ID" value="KLV08372.1"/>
    <property type="molecule type" value="Genomic_DNA"/>
</dbReference>
<dbReference type="GO" id="GO:0005829">
    <property type="term" value="C:cytosol"/>
    <property type="evidence" value="ECO:0007669"/>
    <property type="project" value="TreeGrafter"/>
</dbReference>
<dbReference type="NCBIfam" id="NF007571">
    <property type="entry name" value="PRK10202.1"/>
    <property type="match status" value="1"/>
</dbReference>
<dbReference type="InterPro" id="IPR037012">
    <property type="entry name" value="NanQ/TabA/YiaL_sf"/>
</dbReference>
<dbReference type="PANTHER" id="PTHR34986">
    <property type="entry name" value="EVOLVED BETA-GALACTOSIDASE SUBUNIT BETA"/>
    <property type="match status" value="1"/>
</dbReference>
<dbReference type="PANTHER" id="PTHR34986:SF4">
    <property type="entry name" value="EVOLVED BETA-GALACTOSIDASE SUBUNIT BETA-RELATED"/>
    <property type="match status" value="1"/>
</dbReference>
<evidence type="ECO:0000313" key="1">
    <source>
        <dbReference type="EMBL" id="KLV08372.1"/>
    </source>
</evidence>
<proteinExistence type="predicted"/>
<dbReference type="PATRIC" id="fig|320778.3.peg.3588"/>
<keyword evidence="2" id="KW-1185">Reference proteome</keyword>
<name>A0A0J1K1Q5_9GAMM</name>
<dbReference type="RefSeq" id="WP_047886260.1">
    <property type="nucleotide sequence ID" value="NZ_LDOU01000015.1"/>
</dbReference>
<evidence type="ECO:0000313" key="2">
    <source>
        <dbReference type="Proteomes" id="UP000035909"/>
    </source>
</evidence>
<dbReference type="AlphaFoldDB" id="A0A0J1K1Q5"/>
<dbReference type="Pfam" id="PF04074">
    <property type="entry name" value="DUF386"/>
    <property type="match status" value="1"/>
</dbReference>
<dbReference type="InterPro" id="IPR004375">
    <property type="entry name" value="NanQ/TabA/YiaL"/>
</dbReference>
<sequence>MIVLDNLTQFQAIYHKGRKWQRCLEAIANSHQLRPGVMHSVGDSLVYMVQESAEPVSDAFLGHRRYLDVHYYLSGSETFEVADKSALRTLEAYQNETDREWLACDGEKGETDEKPEMRHVSAGQIAIFDNTKAYRFCGESEGHPVRKVVLKVTIEDGYFLNK</sequence>
<gene>
    <name evidence="1" type="primary">ebgC</name>
    <name evidence="1" type="ORF">ABT57_16495</name>
</gene>
<dbReference type="OrthoDB" id="8776070at2"/>
<reference evidence="1 2" key="1">
    <citation type="submission" date="2015-05" db="EMBL/GenBank/DDBJ databases">
        <title>Photobacterium galathea sp. nov.</title>
        <authorList>
            <person name="Machado H."/>
            <person name="Gram L."/>
        </authorList>
    </citation>
    <scope>NUCLEOTIDE SEQUENCE [LARGE SCALE GENOMIC DNA]</scope>
    <source>
        <strain evidence="1 2">DSM 22954</strain>
    </source>
</reference>
<dbReference type="GO" id="GO:0044010">
    <property type="term" value="P:single-species biofilm formation"/>
    <property type="evidence" value="ECO:0007669"/>
    <property type="project" value="TreeGrafter"/>
</dbReference>
<dbReference type="STRING" id="320778.ABT57_16495"/>
<dbReference type="Proteomes" id="UP000035909">
    <property type="component" value="Unassembled WGS sequence"/>
</dbReference>
<accession>A0A0J1K1Q5</accession>
<dbReference type="Gene3D" id="2.60.120.370">
    <property type="entry name" value="YhcH/YjgK/YiaL"/>
    <property type="match status" value="1"/>
</dbReference>
<protein>
    <submittedName>
        <fullName evidence="1">Beta-D-galactosidase</fullName>
    </submittedName>
</protein>